<dbReference type="SMART" id="SM00710">
    <property type="entry name" value="PbH1"/>
    <property type="match status" value="7"/>
</dbReference>
<sequence>MQDMRIKLSVVLLVSFLGVFSTSNYISASDIKITGAESFKVQQPILNELVVSVADFGANPDMPAKENGLAFEKAISKVRLTGASKLIIPTGRYRIRMEQPADILLKDLRNVVIDGLGSELIFSRHQQVKHEAYIALKECNTITIKNLIVDWDWDDFPIFAIARIIGVDKNSRTIEFQTTTPEIPDEKPLLVGVNREWDPEINNRNPGKGFVFPQPAERERLEKTAADRIVLTVIDTNCIKKAKKGQFVQLSFKPAYGTPSAFRINQSKHITFDNVTIYSSPYEAMNTGGVEYLQIINCRIEPRPGTGHRVSTYGGLEIHSIKGFFRLENCVLDGIGDDNLHLSNHFLGGGLTKIDDHTVYANYLQRWMSVDLLWKGASFEMRRKNFSPTGWSSQIESFEYEYNVHKSLNAHRVKLRFKDPLPADFEEDNMLWNSDMNKGNFIIRNNEFRNGLCHALYVGLANGTIENNQFNNFAYPSLILNTVHRWGRWYLGTPINNVIIRNNVLTNNNTARRDPASLFVGGGYDAQPSDYTPVDYPIVTNVLIENNTIENSTWSAFGTFSSENIVVRKNRFINSNTYPRNNRYNGFGSVYVTHARNILFEKNVIVDGEKSLDKGCFIDSLTTTNVRCRKNKGF</sequence>
<dbReference type="InterPro" id="IPR012334">
    <property type="entry name" value="Pectin_lyas_fold"/>
</dbReference>
<evidence type="ECO:0008006" key="2">
    <source>
        <dbReference type="Google" id="ProtNLM"/>
    </source>
</evidence>
<name>A0A644VS13_9ZZZZ</name>
<protein>
    <recommendedName>
        <fullName evidence="2">Right handed beta helix domain-containing protein</fullName>
    </recommendedName>
</protein>
<proteinExistence type="predicted"/>
<accession>A0A644VS13</accession>
<dbReference type="InterPro" id="IPR011050">
    <property type="entry name" value="Pectin_lyase_fold/virulence"/>
</dbReference>
<organism evidence="1">
    <name type="scientific">bioreactor metagenome</name>
    <dbReference type="NCBI Taxonomy" id="1076179"/>
    <lineage>
        <taxon>unclassified sequences</taxon>
        <taxon>metagenomes</taxon>
        <taxon>ecological metagenomes</taxon>
    </lineage>
</organism>
<dbReference type="InterPro" id="IPR006626">
    <property type="entry name" value="PbH1"/>
</dbReference>
<dbReference type="AlphaFoldDB" id="A0A644VS13"/>
<gene>
    <name evidence="1" type="ORF">SDC9_39329</name>
</gene>
<dbReference type="SUPFAM" id="SSF51126">
    <property type="entry name" value="Pectin lyase-like"/>
    <property type="match status" value="1"/>
</dbReference>
<dbReference type="Gene3D" id="2.160.20.10">
    <property type="entry name" value="Single-stranded right-handed beta-helix, Pectin lyase-like"/>
    <property type="match status" value="2"/>
</dbReference>
<comment type="caution">
    <text evidence="1">The sequence shown here is derived from an EMBL/GenBank/DDBJ whole genome shotgun (WGS) entry which is preliminary data.</text>
</comment>
<reference evidence="1" key="1">
    <citation type="submission" date="2019-08" db="EMBL/GenBank/DDBJ databases">
        <authorList>
            <person name="Kucharzyk K."/>
            <person name="Murdoch R.W."/>
            <person name="Higgins S."/>
            <person name="Loffler F."/>
        </authorList>
    </citation>
    <scope>NUCLEOTIDE SEQUENCE</scope>
</reference>
<evidence type="ECO:0000313" key="1">
    <source>
        <dbReference type="EMBL" id="MPL93203.1"/>
    </source>
</evidence>
<dbReference type="EMBL" id="VSSQ01000384">
    <property type="protein sequence ID" value="MPL93203.1"/>
    <property type="molecule type" value="Genomic_DNA"/>
</dbReference>